<evidence type="ECO:0000313" key="2">
    <source>
        <dbReference type="EMBL" id="KAJ7324285.1"/>
    </source>
</evidence>
<reference evidence="2" key="1">
    <citation type="journal article" date="2023" name="DNA Res.">
        <title>Chromosome-level genome assembly of Phrynocephalus forsythii using third-generation DNA sequencing and Hi-C analysis.</title>
        <authorList>
            <person name="Qi Y."/>
            <person name="Zhao W."/>
            <person name="Zhao Y."/>
            <person name="Niu C."/>
            <person name="Cao S."/>
            <person name="Zhang Y."/>
        </authorList>
    </citation>
    <scope>NUCLEOTIDE SEQUENCE</scope>
    <source>
        <tissue evidence="2">Muscle</tissue>
    </source>
</reference>
<sequence length="50" mass="5725">HALHAEGRWKQFLTSPAAHLKPQRFTEGQGRRLLTQPLEQTKKNGLSECQ</sequence>
<proteinExistence type="predicted"/>
<dbReference type="Proteomes" id="UP001142489">
    <property type="component" value="Unassembled WGS sequence"/>
</dbReference>
<evidence type="ECO:0000313" key="3">
    <source>
        <dbReference type="Proteomes" id="UP001142489"/>
    </source>
</evidence>
<feature type="compositionally biased region" description="Polar residues" evidence="1">
    <location>
        <begin position="37"/>
        <end position="50"/>
    </location>
</feature>
<feature type="non-terminal residue" evidence="2">
    <location>
        <position position="1"/>
    </location>
</feature>
<feature type="region of interest" description="Disordered" evidence="1">
    <location>
        <begin position="1"/>
        <end position="50"/>
    </location>
</feature>
<dbReference type="EMBL" id="JAPFRF010000008">
    <property type="protein sequence ID" value="KAJ7324285.1"/>
    <property type="molecule type" value="Genomic_DNA"/>
</dbReference>
<comment type="caution">
    <text evidence="2">The sequence shown here is derived from an EMBL/GenBank/DDBJ whole genome shotgun (WGS) entry which is preliminary data.</text>
</comment>
<protein>
    <submittedName>
        <fullName evidence="2">Uncharacterized protein</fullName>
    </submittedName>
</protein>
<gene>
    <name evidence="2" type="ORF">JRQ81_017305</name>
</gene>
<dbReference type="AlphaFoldDB" id="A0A9Q0XQ38"/>
<name>A0A9Q0XQ38_9SAUR</name>
<feature type="non-terminal residue" evidence="2">
    <location>
        <position position="50"/>
    </location>
</feature>
<keyword evidence="3" id="KW-1185">Reference proteome</keyword>
<organism evidence="2 3">
    <name type="scientific">Phrynocephalus forsythii</name>
    <dbReference type="NCBI Taxonomy" id="171643"/>
    <lineage>
        <taxon>Eukaryota</taxon>
        <taxon>Metazoa</taxon>
        <taxon>Chordata</taxon>
        <taxon>Craniata</taxon>
        <taxon>Vertebrata</taxon>
        <taxon>Euteleostomi</taxon>
        <taxon>Lepidosauria</taxon>
        <taxon>Squamata</taxon>
        <taxon>Bifurcata</taxon>
        <taxon>Unidentata</taxon>
        <taxon>Episquamata</taxon>
        <taxon>Toxicofera</taxon>
        <taxon>Iguania</taxon>
        <taxon>Acrodonta</taxon>
        <taxon>Agamidae</taxon>
        <taxon>Agaminae</taxon>
        <taxon>Phrynocephalus</taxon>
    </lineage>
</organism>
<accession>A0A9Q0XQ38</accession>
<evidence type="ECO:0000256" key="1">
    <source>
        <dbReference type="SAM" id="MobiDB-lite"/>
    </source>
</evidence>